<reference evidence="3 4" key="1">
    <citation type="submission" date="2024-10" db="EMBL/GenBank/DDBJ databases">
        <title>The Natural Products Discovery Center: Release of the First 8490 Sequenced Strains for Exploring Actinobacteria Biosynthetic Diversity.</title>
        <authorList>
            <person name="Kalkreuter E."/>
            <person name="Kautsar S.A."/>
            <person name="Yang D."/>
            <person name="Bader C.D."/>
            <person name="Teijaro C.N."/>
            <person name="Fluegel L."/>
            <person name="Davis C.M."/>
            <person name="Simpson J.R."/>
            <person name="Lauterbach L."/>
            <person name="Steele A.D."/>
            <person name="Gui C."/>
            <person name="Meng S."/>
            <person name="Li G."/>
            <person name="Viehrig K."/>
            <person name="Ye F."/>
            <person name="Su P."/>
            <person name="Kiefer A.F."/>
            <person name="Nichols A."/>
            <person name="Cepeda A.J."/>
            <person name="Yan W."/>
            <person name="Fan B."/>
            <person name="Jiang Y."/>
            <person name="Adhikari A."/>
            <person name="Zheng C.-J."/>
            <person name="Schuster L."/>
            <person name="Cowan T.M."/>
            <person name="Smanski M.J."/>
            <person name="Chevrette M.G."/>
            <person name="De Carvalho L.P.S."/>
            <person name="Shen B."/>
        </authorList>
    </citation>
    <scope>NUCLEOTIDE SEQUENCE [LARGE SCALE GENOMIC DNA]</scope>
    <source>
        <strain evidence="3 4">NPDC003029</strain>
    </source>
</reference>
<dbReference type="PANTHER" id="PTHR24305:SF166">
    <property type="entry name" value="CYTOCHROME P450 12A4, MITOCHONDRIAL-RELATED"/>
    <property type="match status" value="1"/>
</dbReference>
<gene>
    <name evidence="3" type="ORF">ACFYWW_13190</name>
</gene>
<feature type="compositionally biased region" description="Low complexity" evidence="2">
    <location>
        <begin position="1"/>
        <end position="22"/>
    </location>
</feature>
<comment type="caution">
    <text evidence="3">The sequence shown here is derived from an EMBL/GenBank/DDBJ whole genome shotgun (WGS) entry which is preliminary data.</text>
</comment>
<dbReference type="EMBL" id="JBIAPK010000003">
    <property type="protein sequence ID" value="MFF3339669.1"/>
    <property type="molecule type" value="Genomic_DNA"/>
</dbReference>
<comment type="similarity">
    <text evidence="1">Belongs to the cytochrome P450 family.</text>
</comment>
<sequence length="477" mass="51935">MAGTDPAAAWAGEPEQGAPGEEGVPGGRAARRASTPGRASARDTARVALRVGLPTLAGGVVVRRKQGMALATRIDADRHAVELLNELRSRYGPGPLHLRLAGRNVALPLSAEDAQRVLDETPEPFTPAARLKRDALGHFQPHGVLISTGQERDERRAFNEDVLETGRHLHHLAPQFVRTVREEADGLLAEARAQGSGRLDWGTFGAAWWRTVRRVVLGDAARDDTTLTDRLGRLRGFGNWSALVPTRATAGPRERFQQGLRAHLDRAEPGSLAEALARTPAKPGVDPVGQVPHWLFAFDAAGIAAARTLALLATHPAQEQQVRNELAIPELTRPQLLPYTRACVMESVRLWPTTPFLLRESTRETRWGEGTLPEGTAFLVYAPYFHRDGSAPYGDRFVPEIWLDGTAHTGPELVPFSAGPGVCPGEDLVLLVTSTLVAALMERHDFRLHSPDGLRTDQPLPYTLNHFALRFSAAARP</sequence>
<protein>
    <submittedName>
        <fullName evidence="3">Cytochrome P450</fullName>
    </submittedName>
</protein>
<dbReference type="InterPro" id="IPR050121">
    <property type="entry name" value="Cytochrome_P450_monoxygenase"/>
</dbReference>
<dbReference type="SUPFAM" id="SSF48264">
    <property type="entry name" value="Cytochrome P450"/>
    <property type="match status" value="1"/>
</dbReference>
<dbReference type="Proteomes" id="UP001601976">
    <property type="component" value="Unassembled WGS sequence"/>
</dbReference>
<proteinExistence type="inferred from homology"/>
<evidence type="ECO:0000256" key="1">
    <source>
        <dbReference type="ARBA" id="ARBA00010617"/>
    </source>
</evidence>
<dbReference type="InterPro" id="IPR036396">
    <property type="entry name" value="Cyt_P450_sf"/>
</dbReference>
<keyword evidence="4" id="KW-1185">Reference proteome</keyword>
<dbReference type="InterPro" id="IPR001128">
    <property type="entry name" value="Cyt_P450"/>
</dbReference>
<organism evidence="3 4">
    <name type="scientific">Streptomyces flavidovirens</name>
    <dbReference type="NCBI Taxonomy" id="67298"/>
    <lineage>
        <taxon>Bacteria</taxon>
        <taxon>Bacillati</taxon>
        <taxon>Actinomycetota</taxon>
        <taxon>Actinomycetes</taxon>
        <taxon>Kitasatosporales</taxon>
        <taxon>Streptomycetaceae</taxon>
        <taxon>Streptomyces</taxon>
    </lineage>
</organism>
<evidence type="ECO:0000256" key="2">
    <source>
        <dbReference type="SAM" id="MobiDB-lite"/>
    </source>
</evidence>
<name>A0ABW6RDR8_9ACTN</name>
<dbReference type="PANTHER" id="PTHR24305">
    <property type="entry name" value="CYTOCHROME P450"/>
    <property type="match status" value="1"/>
</dbReference>
<dbReference type="Pfam" id="PF00067">
    <property type="entry name" value="p450"/>
    <property type="match status" value="1"/>
</dbReference>
<dbReference type="RefSeq" id="WP_387895602.1">
    <property type="nucleotide sequence ID" value="NZ_JBIAPK010000003.1"/>
</dbReference>
<feature type="region of interest" description="Disordered" evidence="2">
    <location>
        <begin position="1"/>
        <end position="43"/>
    </location>
</feature>
<accession>A0ABW6RDR8</accession>
<evidence type="ECO:0000313" key="4">
    <source>
        <dbReference type="Proteomes" id="UP001601976"/>
    </source>
</evidence>
<dbReference type="Gene3D" id="1.10.630.10">
    <property type="entry name" value="Cytochrome P450"/>
    <property type="match status" value="1"/>
</dbReference>
<evidence type="ECO:0000313" key="3">
    <source>
        <dbReference type="EMBL" id="MFF3339669.1"/>
    </source>
</evidence>